<organism evidence="1 2">
    <name type="scientific">Sungkyunkwania multivorans</name>
    <dbReference type="NCBI Taxonomy" id="1173618"/>
    <lineage>
        <taxon>Bacteria</taxon>
        <taxon>Pseudomonadati</taxon>
        <taxon>Bacteroidota</taxon>
        <taxon>Flavobacteriia</taxon>
        <taxon>Flavobacteriales</taxon>
        <taxon>Flavobacteriaceae</taxon>
        <taxon>Sungkyunkwania</taxon>
    </lineage>
</organism>
<dbReference type="RefSeq" id="WP_386404523.1">
    <property type="nucleotide sequence ID" value="NZ_JBHTJH010000004.1"/>
</dbReference>
<protein>
    <submittedName>
        <fullName evidence="1">Uncharacterized protein</fullName>
    </submittedName>
</protein>
<proteinExistence type="predicted"/>
<comment type="caution">
    <text evidence="1">The sequence shown here is derived from an EMBL/GenBank/DDBJ whole genome shotgun (WGS) entry which is preliminary data.</text>
</comment>
<dbReference type="SUPFAM" id="SSF53474">
    <property type="entry name" value="alpha/beta-Hydrolases"/>
    <property type="match status" value="1"/>
</dbReference>
<dbReference type="Gene3D" id="3.40.50.1820">
    <property type="entry name" value="alpha/beta hydrolase"/>
    <property type="match status" value="1"/>
</dbReference>
<reference evidence="2" key="1">
    <citation type="journal article" date="2019" name="Int. J. Syst. Evol. Microbiol.">
        <title>The Global Catalogue of Microorganisms (GCM) 10K type strain sequencing project: providing services to taxonomists for standard genome sequencing and annotation.</title>
        <authorList>
            <consortium name="The Broad Institute Genomics Platform"/>
            <consortium name="The Broad Institute Genome Sequencing Center for Infectious Disease"/>
            <person name="Wu L."/>
            <person name="Ma J."/>
        </authorList>
    </citation>
    <scope>NUCLEOTIDE SEQUENCE [LARGE SCALE GENOMIC DNA]</scope>
    <source>
        <strain evidence="2">CCUG 62952</strain>
    </source>
</reference>
<evidence type="ECO:0000313" key="1">
    <source>
        <dbReference type="EMBL" id="MFD0861461.1"/>
    </source>
</evidence>
<sequence>MKKVLFLILWLITWIASAQELRLKKGIIVDSVSVKVSDSVAYSYALYLPKKFEKNEATGVVFIFDPRAKGKEGLQPFVAAAEVYNLILIGSNNSRNGAYQENLKIFSDISDHVFSHFKIDRDQLYLSGFSGGSRLATAIGVVSNEIDGVIGCGAGFPISEPLNPKENKYPYIGVVGNADFNYLEMRDGKKYLDNLKIDNELLVFDGGHVWPPSTILIQAVGWLRVLSHNRGVLQLSKESMERQYQQHLAFAEELLENKEWSMAYNAYNRLIKNYQGHFEVRELKDTLKQIRKEKAYKEYKREENRYLLEERDMRATYLEFFNEDVTEAVLDNLGYWEAEMKKLKIFQNHASASKRLMGKRLSNLLLILAIETRNAYNLQEHVEKLLFLNEFLVMLKPDYHEPYIDLMKVYVKKGEYQNALGALEQLFMNGYKDKDRLYRTEGIALLRVFPEFKEILDKY</sequence>
<dbReference type="SUPFAM" id="SSF48452">
    <property type="entry name" value="TPR-like"/>
    <property type="match status" value="1"/>
</dbReference>
<dbReference type="Gene3D" id="1.25.40.10">
    <property type="entry name" value="Tetratricopeptide repeat domain"/>
    <property type="match status" value="1"/>
</dbReference>
<dbReference type="InterPro" id="IPR029058">
    <property type="entry name" value="AB_hydrolase_fold"/>
</dbReference>
<keyword evidence="2" id="KW-1185">Reference proteome</keyword>
<name>A0ABW3CUJ9_9FLAO</name>
<dbReference type="Proteomes" id="UP001596978">
    <property type="component" value="Unassembled WGS sequence"/>
</dbReference>
<dbReference type="InterPro" id="IPR011990">
    <property type="entry name" value="TPR-like_helical_dom_sf"/>
</dbReference>
<gene>
    <name evidence="1" type="ORF">ACFQ1M_04530</name>
</gene>
<accession>A0ABW3CUJ9</accession>
<evidence type="ECO:0000313" key="2">
    <source>
        <dbReference type="Proteomes" id="UP001596978"/>
    </source>
</evidence>
<dbReference type="EMBL" id="JBHTJH010000004">
    <property type="protein sequence ID" value="MFD0861461.1"/>
    <property type="molecule type" value="Genomic_DNA"/>
</dbReference>